<dbReference type="AlphaFoldDB" id="G0ND03"/>
<accession>G0ND03</accession>
<evidence type="ECO:0000256" key="1">
    <source>
        <dbReference type="SAM" id="MobiDB-lite"/>
    </source>
</evidence>
<dbReference type="InParanoid" id="G0ND03"/>
<dbReference type="Proteomes" id="UP000008068">
    <property type="component" value="Unassembled WGS sequence"/>
</dbReference>
<protein>
    <submittedName>
        <fullName evidence="2">Uncharacterized protein</fullName>
    </submittedName>
</protein>
<keyword evidence="3" id="KW-1185">Reference proteome</keyword>
<evidence type="ECO:0000313" key="3">
    <source>
        <dbReference type="Proteomes" id="UP000008068"/>
    </source>
</evidence>
<dbReference type="HOGENOM" id="CLU_918984_0_0_1"/>
<evidence type="ECO:0000313" key="2">
    <source>
        <dbReference type="EMBL" id="EGT57799.1"/>
    </source>
</evidence>
<feature type="compositionally biased region" description="Basic and acidic residues" evidence="1">
    <location>
        <begin position="254"/>
        <end position="278"/>
    </location>
</feature>
<gene>
    <name evidence="2" type="ORF">CAEBREN_20301</name>
</gene>
<feature type="region of interest" description="Disordered" evidence="1">
    <location>
        <begin position="248"/>
        <end position="303"/>
    </location>
</feature>
<name>G0ND03_CAEBE</name>
<reference evidence="3" key="1">
    <citation type="submission" date="2011-07" db="EMBL/GenBank/DDBJ databases">
        <authorList>
            <consortium name="Caenorhabditis brenneri Sequencing and Analysis Consortium"/>
            <person name="Wilson R.K."/>
        </authorList>
    </citation>
    <scope>NUCLEOTIDE SEQUENCE [LARGE SCALE GENOMIC DNA]</scope>
    <source>
        <strain evidence="3">PB2801</strain>
    </source>
</reference>
<organism evidence="3">
    <name type="scientific">Caenorhabditis brenneri</name>
    <name type="common">Nematode worm</name>
    <dbReference type="NCBI Taxonomy" id="135651"/>
    <lineage>
        <taxon>Eukaryota</taxon>
        <taxon>Metazoa</taxon>
        <taxon>Ecdysozoa</taxon>
        <taxon>Nematoda</taxon>
        <taxon>Chromadorea</taxon>
        <taxon>Rhabditida</taxon>
        <taxon>Rhabditina</taxon>
        <taxon>Rhabditomorpha</taxon>
        <taxon>Rhabditoidea</taxon>
        <taxon>Rhabditidae</taxon>
        <taxon>Peloderinae</taxon>
        <taxon>Caenorhabditis</taxon>
    </lineage>
</organism>
<sequence>MTDRWRGAPRAAIDVGRSDEGRSEVTSGVRFRFLFVLSFPTFFRESAFNQLKSRVDEDDELMSRELAAEQLESDGRRQGGPGIDRLRRLRLKGMTDEGSTDFNGLQRINLEVDAREPLYFAEDGFRLGIQKKSLVWVLPQSGVPDHWKKDTFNSVSEFMRNLCSSLAMFLLWFRWFTIIFDGIREAIYYLFHFSFIFLLRNEAIWKLERSLRKEVGEGLEVREREIEGEVEKQEEDVVIEEVEEVKKKLKKEKKKTDEGKGFEKKEDKKDAEEEKKAEGEDEEAKDEDEEEDEGEDEESQMDF</sequence>
<proteinExistence type="predicted"/>
<dbReference type="EMBL" id="GL379865">
    <property type="protein sequence ID" value="EGT57799.1"/>
    <property type="molecule type" value="Genomic_DNA"/>
</dbReference>
<feature type="compositionally biased region" description="Acidic residues" evidence="1">
    <location>
        <begin position="279"/>
        <end position="303"/>
    </location>
</feature>